<dbReference type="GeneID" id="30685161"/>
<evidence type="ECO:0000313" key="1">
    <source>
        <dbReference type="EMBL" id="APG78068.1"/>
    </source>
</evidence>
<reference evidence="1 2" key="1">
    <citation type="journal article" date="2016" name="Nature">
        <title>Redefining the invertebrate RNA virosphere.</title>
        <authorList>
            <person name="Shi M."/>
            <person name="Lin X.D."/>
            <person name="Tian J.H."/>
            <person name="Chen L.J."/>
            <person name="Chen X."/>
            <person name="Li C.X."/>
            <person name="Qin X.C."/>
            <person name="Li J."/>
            <person name="Cao J.P."/>
            <person name="Eden J.S."/>
            <person name="Buchmann J."/>
            <person name="Wang W."/>
            <person name="Xu J."/>
            <person name="Holmes E.C."/>
            <person name="Zhang Y.Z."/>
        </authorList>
    </citation>
    <scope>NUCLEOTIDE SEQUENCE [LARGE SCALE GENOMIC DNA]</scope>
    <source>
        <strain evidence="1 2">SCJXSX38901</strain>
    </source>
</reference>
<protein>
    <submittedName>
        <fullName evidence="1">Uncharacterized protein</fullName>
    </submittedName>
</protein>
<proteinExistence type="predicted"/>
<dbReference type="Proteomes" id="UP000217240">
    <property type="component" value="Genome"/>
</dbReference>
<sequence length="364" mass="39687">MSVNDILKKITTNGSVFVGVSTGVDRALPIDTKLRHLDKRYDYKSAEHIITAISHVDQSLLDNAEFGKLIVGAIIFIYTAKLVDISSDDVVKVSGSGGSTFTGTIDESDISEAGTVVIATKITFFQTNHHVGTGQFTGFAAKVFNTIFAPRNVDVDMARTVFHTIGHWASTHAVLAALGYRNLKHVNLVGGKITVGLSEDVKMRLGSYPAGTAKIGLAVACLRKAVTHPIFPLIYDKHQIELLKEMSDAIKGNPVAHHMGAFFLLDGDPAEIDEDAIGVLRDKLFTFIIKVYPKSTLAKSPIIPRDPSNLENYDDIFAMACQQYVTNVNNVVTKEIKDIIDSIKPSAQNVDANVRRDVAAMFRN</sequence>
<dbReference type="RefSeq" id="YP_009330275.1">
    <property type="nucleotide sequence ID" value="NC_032274.1"/>
</dbReference>
<evidence type="ECO:0000313" key="2">
    <source>
        <dbReference type="Proteomes" id="UP000217240"/>
    </source>
</evidence>
<accession>A0A1L3KKX7</accession>
<name>A0A1L3KKX7_9VIRU</name>
<dbReference type="EMBL" id="KX883991">
    <property type="protein sequence ID" value="APG78068.1"/>
    <property type="molecule type" value="Genomic_RNA"/>
</dbReference>
<dbReference type="KEGG" id="vg:30685161"/>
<keyword evidence="2" id="KW-1185">Reference proteome</keyword>
<organism evidence="1 2">
    <name type="scientific">Beihai sesarmid crab virus 4</name>
    <dbReference type="NCBI Taxonomy" id="1922664"/>
    <lineage>
        <taxon>Viruses</taxon>
        <taxon>Riboviria</taxon>
        <taxon>Orthornavirae</taxon>
        <taxon>Negarnaviricota</taxon>
        <taxon>Haploviricotina</taxon>
        <taxon>Chunqiuviricetes</taxon>
        <taxon>Muvirales</taxon>
        <taxon>Qinviridae</taxon>
        <taxon>Yingvirus</taxon>
        <taxon>Yingvirus beihaiense</taxon>
    </lineage>
</organism>
<dbReference type="OrthoDB" id="24634at10239"/>